<evidence type="ECO:0000256" key="3">
    <source>
        <dbReference type="ARBA" id="ARBA00022691"/>
    </source>
</evidence>
<evidence type="ECO:0000313" key="9">
    <source>
        <dbReference type="EMBL" id="SMC41754.1"/>
    </source>
</evidence>
<evidence type="ECO:0000256" key="7">
    <source>
        <dbReference type="RuleBase" id="RU000416"/>
    </source>
</evidence>
<evidence type="ECO:0000313" key="10">
    <source>
        <dbReference type="Proteomes" id="UP000192330"/>
    </source>
</evidence>
<dbReference type="OrthoDB" id="9813719at2"/>
<dbReference type="SUPFAM" id="SSF53335">
    <property type="entry name" value="S-adenosyl-L-methionine-dependent methyltransferases"/>
    <property type="match status" value="1"/>
</dbReference>
<keyword evidence="3 6" id="KW-0949">S-adenosyl-L-methionine</keyword>
<keyword evidence="4" id="KW-0680">Restriction system</keyword>
<dbReference type="EMBL" id="FWYD01000001">
    <property type="protein sequence ID" value="SMC41754.1"/>
    <property type="molecule type" value="Genomic_DNA"/>
</dbReference>
<dbReference type="PRINTS" id="PR00105">
    <property type="entry name" value="C5METTRFRASE"/>
</dbReference>
<keyword evidence="10" id="KW-1185">Reference proteome</keyword>
<dbReference type="GO" id="GO:0003886">
    <property type="term" value="F:DNA (cytosine-5-)-methyltransferase activity"/>
    <property type="evidence" value="ECO:0007669"/>
    <property type="project" value="UniProtKB-EC"/>
</dbReference>
<dbReference type="Gene3D" id="3.90.120.10">
    <property type="entry name" value="DNA Methylase, subunit A, domain 2"/>
    <property type="match status" value="1"/>
</dbReference>
<dbReference type="STRING" id="1387277.SAMN06295998_101108"/>
<dbReference type="PROSITE" id="PS00094">
    <property type="entry name" value="C5_MTASE_1"/>
    <property type="match status" value="1"/>
</dbReference>
<proteinExistence type="inferred from homology"/>
<dbReference type="InterPro" id="IPR001525">
    <property type="entry name" value="C5_MeTfrase"/>
</dbReference>
<evidence type="ECO:0000256" key="2">
    <source>
        <dbReference type="ARBA" id="ARBA00022679"/>
    </source>
</evidence>
<gene>
    <name evidence="9" type="ORF">SAMN06295998_101108</name>
</gene>
<dbReference type="Pfam" id="PF00145">
    <property type="entry name" value="DNA_methylase"/>
    <property type="match status" value="1"/>
</dbReference>
<dbReference type="InterPro" id="IPR018117">
    <property type="entry name" value="C5_DNA_meth_AS"/>
</dbReference>
<keyword evidence="2 6" id="KW-0808">Transferase</keyword>
<evidence type="ECO:0000256" key="4">
    <source>
        <dbReference type="ARBA" id="ARBA00022747"/>
    </source>
</evidence>
<protein>
    <recommendedName>
        <fullName evidence="8">Cytosine-specific methyltransferase</fullName>
        <ecNumber evidence="8">2.1.1.37</ecNumber>
    </recommendedName>
</protein>
<dbReference type="GO" id="GO:0032259">
    <property type="term" value="P:methylation"/>
    <property type="evidence" value="ECO:0007669"/>
    <property type="project" value="UniProtKB-KW"/>
</dbReference>
<organism evidence="9 10">
    <name type="scientific">Primorskyibacter flagellatus</name>
    <dbReference type="NCBI Taxonomy" id="1387277"/>
    <lineage>
        <taxon>Bacteria</taxon>
        <taxon>Pseudomonadati</taxon>
        <taxon>Pseudomonadota</taxon>
        <taxon>Alphaproteobacteria</taxon>
        <taxon>Rhodobacterales</taxon>
        <taxon>Roseobacteraceae</taxon>
        <taxon>Primorskyibacter</taxon>
    </lineage>
</organism>
<dbReference type="PANTHER" id="PTHR46098">
    <property type="entry name" value="TRNA (CYTOSINE(38)-C(5))-METHYLTRANSFERASE"/>
    <property type="match status" value="1"/>
</dbReference>
<dbReference type="InterPro" id="IPR050750">
    <property type="entry name" value="C5-MTase"/>
</dbReference>
<accession>A0A1W1Z034</accession>
<dbReference type="RefSeq" id="WP_084349858.1">
    <property type="nucleotide sequence ID" value="NZ_FWYD01000001.1"/>
</dbReference>
<name>A0A1W1Z034_9RHOB</name>
<comment type="similarity">
    <text evidence="6 7">Belongs to the class I-like SAM-binding methyltransferase superfamily. C5-methyltransferase family.</text>
</comment>
<dbReference type="EC" id="2.1.1.37" evidence="8"/>
<keyword evidence="1 6" id="KW-0489">Methyltransferase</keyword>
<evidence type="ECO:0000256" key="6">
    <source>
        <dbReference type="PROSITE-ProRule" id="PRU01016"/>
    </source>
</evidence>
<reference evidence="9 10" key="1">
    <citation type="submission" date="2017-04" db="EMBL/GenBank/DDBJ databases">
        <authorList>
            <person name="Afonso C.L."/>
            <person name="Miller P.J."/>
            <person name="Scott M.A."/>
            <person name="Spackman E."/>
            <person name="Goraichik I."/>
            <person name="Dimitrov K.M."/>
            <person name="Suarez D.L."/>
            <person name="Swayne D.E."/>
        </authorList>
    </citation>
    <scope>NUCLEOTIDE SEQUENCE [LARGE SCALE GENOMIC DNA]</scope>
    <source>
        <strain evidence="9 10">CGMCC 1.12644</strain>
    </source>
</reference>
<dbReference type="AlphaFoldDB" id="A0A1W1Z034"/>
<dbReference type="Proteomes" id="UP000192330">
    <property type="component" value="Unassembled WGS sequence"/>
</dbReference>
<dbReference type="InterPro" id="IPR029063">
    <property type="entry name" value="SAM-dependent_MTases_sf"/>
</dbReference>
<comment type="catalytic activity">
    <reaction evidence="5 8">
        <text>a 2'-deoxycytidine in DNA + S-adenosyl-L-methionine = a 5-methyl-2'-deoxycytidine in DNA + S-adenosyl-L-homocysteine + H(+)</text>
        <dbReference type="Rhea" id="RHEA:13681"/>
        <dbReference type="Rhea" id="RHEA-COMP:11369"/>
        <dbReference type="Rhea" id="RHEA-COMP:11370"/>
        <dbReference type="ChEBI" id="CHEBI:15378"/>
        <dbReference type="ChEBI" id="CHEBI:57856"/>
        <dbReference type="ChEBI" id="CHEBI:59789"/>
        <dbReference type="ChEBI" id="CHEBI:85452"/>
        <dbReference type="ChEBI" id="CHEBI:85454"/>
        <dbReference type="EC" id="2.1.1.37"/>
    </reaction>
</comment>
<sequence>MPHTFYDFFAGGGMAGFGLGSDWRCLFANDIDPKKAASYRANHDGGKELLLKDVSQVTVDELPGSPDLVWASFPCQDLSLAGNGAGLAGKRSGMFKPFWKLMRSLHAGGRGPRIIALENVYGAITSNGGRDFATLCAAFSGLGYRFGAVVVDAVHFLPQSRPRFFMVGIRGDLTIPEGHTADGPCALWHPPALVEGCNLLSRTAASRWRWWNLPTPPARNTNLASLIEDKPTGVKWHTKAETKYLLDMMTDHNRKKVDAAKQCKGRVVGTIYRRTRADANGVKRQRAEVRFDQIAGCLRTPAGGSSRQTIMLVDGKKVRSRLLSTREAASLMGLPDTYVLPERYNDAYKLAGDGVAAPVVRHLAEAIFEPILKRNRLALVA</sequence>
<evidence type="ECO:0000256" key="1">
    <source>
        <dbReference type="ARBA" id="ARBA00022603"/>
    </source>
</evidence>
<evidence type="ECO:0000256" key="8">
    <source>
        <dbReference type="RuleBase" id="RU000417"/>
    </source>
</evidence>
<dbReference type="PROSITE" id="PS51679">
    <property type="entry name" value="SAM_MT_C5"/>
    <property type="match status" value="1"/>
</dbReference>
<feature type="active site" evidence="6">
    <location>
        <position position="75"/>
    </location>
</feature>
<dbReference type="GO" id="GO:0009307">
    <property type="term" value="P:DNA restriction-modification system"/>
    <property type="evidence" value="ECO:0007669"/>
    <property type="project" value="UniProtKB-KW"/>
</dbReference>
<dbReference type="Gene3D" id="3.40.50.150">
    <property type="entry name" value="Vaccinia Virus protein VP39"/>
    <property type="match status" value="1"/>
</dbReference>
<dbReference type="PANTHER" id="PTHR46098:SF1">
    <property type="entry name" value="TRNA (CYTOSINE(38)-C(5))-METHYLTRANSFERASE"/>
    <property type="match status" value="1"/>
</dbReference>
<dbReference type="NCBIfam" id="TIGR00675">
    <property type="entry name" value="dcm"/>
    <property type="match status" value="1"/>
</dbReference>
<evidence type="ECO:0000256" key="5">
    <source>
        <dbReference type="ARBA" id="ARBA00047422"/>
    </source>
</evidence>